<feature type="domain" description="Protein-glutamine gamma-glutamyltransferase-like C-terminal" evidence="2">
    <location>
        <begin position="129"/>
        <end position="190"/>
    </location>
</feature>
<evidence type="ECO:0000313" key="3">
    <source>
        <dbReference type="EMBL" id="KIP60185.1"/>
    </source>
</evidence>
<comment type="caution">
    <text evidence="3">The sequence shown here is derived from an EMBL/GenBank/DDBJ whole genome shotgun (WGS) entry which is preliminary data.</text>
</comment>
<dbReference type="Pfam" id="PF13559">
    <property type="entry name" value="DUF4129"/>
    <property type="match status" value="1"/>
</dbReference>
<evidence type="ECO:0000313" key="4">
    <source>
        <dbReference type="Proteomes" id="UP000032046"/>
    </source>
</evidence>
<keyword evidence="4" id="KW-1185">Reference proteome</keyword>
<keyword evidence="1" id="KW-0812">Transmembrane</keyword>
<dbReference type="InterPro" id="IPR025403">
    <property type="entry name" value="TgpA-like_C"/>
</dbReference>
<protein>
    <recommendedName>
        <fullName evidence="2">Protein-glutamine gamma-glutamyltransferase-like C-terminal domain-containing protein</fullName>
    </recommendedName>
</protein>
<keyword evidence="1" id="KW-1133">Transmembrane helix</keyword>
<name>A0A0D0IXB5_9BACT</name>
<feature type="transmembrane region" description="Helical" evidence="1">
    <location>
        <begin position="59"/>
        <end position="78"/>
    </location>
</feature>
<dbReference type="AlphaFoldDB" id="A0A0D0IXB5"/>
<accession>A0A0D0IXB5</accession>
<proteinExistence type="predicted"/>
<dbReference type="Proteomes" id="UP000032046">
    <property type="component" value="Unassembled WGS sequence"/>
</dbReference>
<reference evidence="3 4" key="1">
    <citation type="submission" date="2015-01" db="EMBL/GenBank/DDBJ databases">
        <title>Comparative genomics of non-oral Prevotella species.</title>
        <authorList>
            <person name="Accetto T."/>
            <person name="Nograsek B."/>
            <person name="Avgustin G."/>
        </authorList>
    </citation>
    <scope>NUCLEOTIDE SEQUENCE [LARGE SCALE GENOMIC DNA]</scope>
    <source>
        <strain evidence="3 4">P5-119</strain>
    </source>
</reference>
<dbReference type="EMBL" id="JXQK01000088">
    <property type="protein sequence ID" value="KIP60185.1"/>
    <property type="molecule type" value="Genomic_DNA"/>
</dbReference>
<organism evidence="3 4">
    <name type="scientific">Prevotella pectinovora</name>
    <dbReference type="NCBI Taxonomy" id="1602169"/>
    <lineage>
        <taxon>Bacteria</taxon>
        <taxon>Pseudomonadati</taxon>
        <taxon>Bacteroidota</taxon>
        <taxon>Bacteroidia</taxon>
        <taxon>Bacteroidales</taxon>
        <taxon>Prevotellaceae</taxon>
        <taxon>Prevotella</taxon>
    </lineage>
</organism>
<evidence type="ECO:0000259" key="2">
    <source>
        <dbReference type="Pfam" id="PF13559"/>
    </source>
</evidence>
<sequence>MTSPLTMDSLQIDNLRQEYDYDSQIVKPGSSYFDLLREALRNFIDSIFGSDTYAENQQLIWSLIAIAIVIAIVAVIMIKRPDLFFSRKSRGDKMGYTVSEDTIYGIDFDTEITLAAENGNYREAIRLTYLKTLRLLSDREIIDWQPFKTPSQYTREFQDEKLRIMTNHFLRVRYGDFDADKDLFATVCSLADSIAGTINENKLNDTP</sequence>
<gene>
    <name evidence="3" type="ORF">ST44_12570</name>
</gene>
<evidence type="ECO:0000256" key="1">
    <source>
        <dbReference type="SAM" id="Phobius"/>
    </source>
</evidence>
<keyword evidence="1" id="KW-0472">Membrane</keyword>
<dbReference type="STRING" id="1602171.ST44_12570"/>